<feature type="compositionally biased region" description="Polar residues" evidence="1">
    <location>
        <begin position="44"/>
        <end position="55"/>
    </location>
</feature>
<dbReference type="AlphaFoldDB" id="A0AA88HCJ2"/>
<reference evidence="2" key="1">
    <citation type="submission" date="2023-07" db="EMBL/GenBank/DDBJ databases">
        <title>Chromosome-level genome assembly of Artemia franciscana.</title>
        <authorList>
            <person name="Jo E."/>
        </authorList>
    </citation>
    <scope>NUCLEOTIDE SEQUENCE</scope>
    <source>
        <tissue evidence="2">Whole body</tissue>
    </source>
</reference>
<protein>
    <submittedName>
        <fullName evidence="2">Uncharacterized protein</fullName>
    </submittedName>
</protein>
<feature type="compositionally biased region" description="Polar residues" evidence="1">
    <location>
        <begin position="78"/>
        <end position="89"/>
    </location>
</feature>
<feature type="region of interest" description="Disordered" evidence="1">
    <location>
        <begin position="1"/>
        <end position="105"/>
    </location>
</feature>
<evidence type="ECO:0000313" key="3">
    <source>
        <dbReference type="Proteomes" id="UP001187531"/>
    </source>
</evidence>
<feature type="compositionally biased region" description="Basic and acidic residues" evidence="1">
    <location>
        <begin position="25"/>
        <end position="40"/>
    </location>
</feature>
<accession>A0AA88HCJ2</accession>
<comment type="caution">
    <text evidence="2">The sequence shown here is derived from an EMBL/GenBank/DDBJ whole genome shotgun (WGS) entry which is preliminary data.</text>
</comment>
<name>A0AA88HCJ2_ARTSF</name>
<keyword evidence="3" id="KW-1185">Reference proteome</keyword>
<feature type="compositionally biased region" description="Acidic residues" evidence="1">
    <location>
        <begin position="59"/>
        <end position="68"/>
    </location>
</feature>
<sequence length="105" mass="11584">MIPGKKRIDKETQDCDLPSTSHGIPKRENSILPDLKRTDPVHSVQESLNTSNDAASEQIPDEDEDEDDLGKTDPVHSVQESLDTSNDAASEQIPDEDEDEDDLGK</sequence>
<dbReference type="Proteomes" id="UP001187531">
    <property type="component" value="Unassembled WGS sequence"/>
</dbReference>
<organism evidence="2 3">
    <name type="scientific">Artemia franciscana</name>
    <name type="common">Brine shrimp</name>
    <name type="synonym">Artemia sanfranciscana</name>
    <dbReference type="NCBI Taxonomy" id="6661"/>
    <lineage>
        <taxon>Eukaryota</taxon>
        <taxon>Metazoa</taxon>
        <taxon>Ecdysozoa</taxon>
        <taxon>Arthropoda</taxon>
        <taxon>Crustacea</taxon>
        <taxon>Branchiopoda</taxon>
        <taxon>Anostraca</taxon>
        <taxon>Artemiidae</taxon>
        <taxon>Artemia</taxon>
    </lineage>
</organism>
<feature type="compositionally biased region" description="Basic and acidic residues" evidence="1">
    <location>
        <begin position="1"/>
        <end position="13"/>
    </location>
</feature>
<feature type="compositionally biased region" description="Acidic residues" evidence="1">
    <location>
        <begin position="93"/>
        <end position="105"/>
    </location>
</feature>
<dbReference type="EMBL" id="JAVRJZ010000164">
    <property type="protein sequence ID" value="KAK2702812.1"/>
    <property type="molecule type" value="Genomic_DNA"/>
</dbReference>
<proteinExistence type="predicted"/>
<gene>
    <name evidence="2" type="ORF">QYM36_018589</name>
</gene>
<evidence type="ECO:0000256" key="1">
    <source>
        <dbReference type="SAM" id="MobiDB-lite"/>
    </source>
</evidence>
<evidence type="ECO:0000313" key="2">
    <source>
        <dbReference type="EMBL" id="KAK2702812.1"/>
    </source>
</evidence>